<sequence length="75" mass="8255">MVFPFNVALQENKPITIISTPLNAYLPAGLELRIDGGGARRAAFETCNVWGCQAGFAFEVPLLTGVRRGNFFPRR</sequence>
<name>A0ABT2LX76_9HYPH</name>
<reference evidence="1 2" key="1">
    <citation type="submission" date="2022-09" db="EMBL/GenBank/DDBJ databases">
        <title>Chelativorans salina sp. nov., a novel slightly halophilic bacterium isolated from a saline lake sediment enrichment.</title>
        <authorList>
            <person name="Gao L."/>
            <person name="Fang B.-Z."/>
            <person name="Li W.-J."/>
        </authorList>
    </citation>
    <scope>NUCLEOTIDE SEQUENCE [LARGE SCALE GENOMIC DNA]</scope>
    <source>
        <strain evidence="1 2">EGI FJ00035</strain>
    </source>
</reference>
<keyword evidence="2" id="KW-1185">Reference proteome</keyword>
<dbReference type="EMBL" id="JAOCZP010000010">
    <property type="protein sequence ID" value="MCT7377988.1"/>
    <property type="molecule type" value="Genomic_DNA"/>
</dbReference>
<evidence type="ECO:0000313" key="1">
    <source>
        <dbReference type="EMBL" id="MCT7377988.1"/>
    </source>
</evidence>
<accession>A0ABT2LX76</accession>
<dbReference type="Pfam" id="PF06776">
    <property type="entry name" value="IalB"/>
    <property type="match status" value="1"/>
</dbReference>
<proteinExistence type="predicted"/>
<dbReference type="RefSeq" id="WP_260906742.1">
    <property type="nucleotide sequence ID" value="NZ_JAOCZP010000010.1"/>
</dbReference>
<comment type="caution">
    <text evidence="1">The sequence shown here is derived from an EMBL/GenBank/DDBJ whole genome shotgun (WGS) entry which is preliminary data.</text>
</comment>
<evidence type="ECO:0000313" key="2">
    <source>
        <dbReference type="Proteomes" id="UP001320831"/>
    </source>
</evidence>
<dbReference type="InterPro" id="IPR038696">
    <property type="entry name" value="IalB_sf"/>
</dbReference>
<dbReference type="Gene3D" id="2.60.40.1880">
    <property type="entry name" value="Invasion associated locus B (IalB) protein"/>
    <property type="match status" value="1"/>
</dbReference>
<dbReference type="InterPro" id="IPR010642">
    <property type="entry name" value="Invasion_prot_B"/>
</dbReference>
<dbReference type="Proteomes" id="UP001320831">
    <property type="component" value="Unassembled WGS sequence"/>
</dbReference>
<gene>
    <name evidence="1" type="ORF">N5A92_23500</name>
</gene>
<organism evidence="1 2">
    <name type="scientific">Chelativorans salis</name>
    <dbReference type="NCBI Taxonomy" id="2978478"/>
    <lineage>
        <taxon>Bacteria</taxon>
        <taxon>Pseudomonadati</taxon>
        <taxon>Pseudomonadota</taxon>
        <taxon>Alphaproteobacteria</taxon>
        <taxon>Hyphomicrobiales</taxon>
        <taxon>Phyllobacteriaceae</taxon>
        <taxon>Chelativorans</taxon>
    </lineage>
</organism>
<protein>
    <submittedName>
        <fullName evidence="1">Invasion associated locus B family protein</fullName>
    </submittedName>
</protein>